<dbReference type="GO" id="GO:0046933">
    <property type="term" value="F:proton-transporting ATP synthase activity, rotational mechanism"/>
    <property type="evidence" value="ECO:0007669"/>
    <property type="project" value="UniProtKB-UniRule"/>
</dbReference>
<keyword evidence="11" id="KW-1003">Cell membrane</keyword>
<feature type="transmembrane region" description="Helical" evidence="11">
    <location>
        <begin position="107"/>
        <end position="128"/>
    </location>
</feature>
<dbReference type="eggNOG" id="COG0356">
    <property type="taxonomic scope" value="Bacteria"/>
</dbReference>
<gene>
    <name evidence="11" type="primary">atpB</name>
    <name evidence="13" type="ORF">BG36_14120</name>
</gene>
<keyword evidence="10 11" id="KW-0066">ATP synthesis</keyword>
<keyword evidence="4 11" id="KW-0138">CF(0)</keyword>
<keyword evidence="8 11" id="KW-0406">Ion transport</keyword>
<dbReference type="InterPro" id="IPR045082">
    <property type="entry name" value="ATP_syn_F0_a_bact/chloroplast"/>
</dbReference>
<keyword evidence="7 11" id="KW-1133">Transmembrane helix</keyword>
<dbReference type="GO" id="GO:0005886">
    <property type="term" value="C:plasma membrane"/>
    <property type="evidence" value="ECO:0007669"/>
    <property type="project" value="UniProtKB-SubCell"/>
</dbReference>
<dbReference type="STRING" id="69279.BG36_14120"/>
<evidence type="ECO:0000256" key="5">
    <source>
        <dbReference type="ARBA" id="ARBA00022692"/>
    </source>
</evidence>
<comment type="function">
    <text evidence="11 12">Key component of the proton channel; it plays a direct role in the translocation of protons across the membrane.</text>
</comment>
<dbReference type="GO" id="GO:0045259">
    <property type="term" value="C:proton-transporting ATP synthase complex"/>
    <property type="evidence" value="ECO:0007669"/>
    <property type="project" value="UniProtKB-KW"/>
</dbReference>
<dbReference type="SUPFAM" id="SSF81336">
    <property type="entry name" value="F1F0 ATP synthase subunit A"/>
    <property type="match status" value="1"/>
</dbReference>
<keyword evidence="3 11" id="KW-0813">Transport</keyword>
<feature type="transmembrane region" description="Helical" evidence="11">
    <location>
        <begin position="165"/>
        <end position="187"/>
    </location>
</feature>
<evidence type="ECO:0000256" key="6">
    <source>
        <dbReference type="ARBA" id="ARBA00022781"/>
    </source>
</evidence>
<evidence type="ECO:0000256" key="12">
    <source>
        <dbReference type="RuleBase" id="RU000483"/>
    </source>
</evidence>
<dbReference type="RefSeq" id="WP_035030738.1">
    <property type="nucleotide sequence ID" value="NZ_KK073901.1"/>
</dbReference>
<dbReference type="AlphaFoldDB" id="A0A011U9Z5"/>
<evidence type="ECO:0000313" key="14">
    <source>
        <dbReference type="Proteomes" id="UP000019849"/>
    </source>
</evidence>
<dbReference type="InterPro" id="IPR023011">
    <property type="entry name" value="ATP_synth_F0_asu_AS"/>
</dbReference>
<comment type="subcellular location">
    <subcellularLocation>
        <location evidence="11 12">Cell membrane</location>
        <topology evidence="11 12">Multi-pass membrane protein</topology>
    </subcellularLocation>
    <subcellularLocation>
        <location evidence="1">Membrane</location>
        <topology evidence="1">Multi-pass membrane protein</topology>
    </subcellularLocation>
</comment>
<dbReference type="EMBL" id="JENY01000029">
    <property type="protein sequence ID" value="EXL02708.1"/>
    <property type="molecule type" value="Genomic_DNA"/>
</dbReference>
<accession>A0A011U9Z5</accession>
<evidence type="ECO:0000256" key="10">
    <source>
        <dbReference type="ARBA" id="ARBA00023310"/>
    </source>
</evidence>
<dbReference type="NCBIfam" id="TIGR03306">
    <property type="entry name" value="altF1_A"/>
    <property type="match status" value="1"/>
</dbReference>
<dbReference type="CDD" id="cd00310">
    <property type="entry name" value="ATP-synt_Fo_a_6"/>
    <property type="match status" value="1"/>
</dbReference>
<evidence type="ECO:0000256" key="7">
    <source>
        <dbReference type="ARBA" id="ARBA00022989"/>
    </source>
</evidence>
<keyword evidence="9 11" id="KW-0472">Membrane</keyword>
<feature type="transmembrane region" description="Helical" evidence="11">
    <location>
        <begin position="78"/>
        <end position="101"/>
    </location>
</feature>
<evidence type="ECO:0000313" key="13">
    <source>
        <dbReference type="EMBL" id="EXL02708.1"/>
    </source>
</evidence>
<evidence type="ECO:0000256" key="8">
    <source>
        <dbReference type="ARBA" id="ARBA00023065"/>
    </source>
</evidence>
<comment type="caution">
    <text evidence="13">The sequence shown here is derived from an EMBL/GenBank/DDBJ whole genome shotgun (WGS) entry which is preliminary data.</text>
</comment>
<evidence type="ECO:0000256" key="11">
    <source>
        <dbReference type="HAMAP-Rule" id="MF_01393"/>
    </source>
</evidence>
<keyword evidence="6 11" id="KW-0375">Hydrogen ion transport</keyword>
<dbReference type="PANTHER" id="PTHR42823">
    <property type="entry name" value="ATP SYNTHASE SUBUNIT A, CHLOROPLASTIC"/>
    <property type="match status" value="1"/>
</dbReference>
<reference evidence="13 14" key="1">
    <citation type="submission" date="2014-02" db="EMBL/GenBank/DDBJ databases">
        <title>Aquamicrobium defluvii Genome sequencing.</title>
        <authorList>
            <person name="Wang X."/>
        </authorList>
    </citation>
    <scope>NUCLEOTIDE SEQUENCE [LARGE SCALE GENOMIC DNA]</scope>
    <source>
        <strain evidence="13 14">W13Z1</strain>
    </source>
</reference>
<dbReference type="InterPro" id="IPR035908">
    <property type="entry name" value="F0_ATP_A_sf"/>
</dbReference>
<dbReference type="NCBIfam" id="NF004481">
    <property type="entry name" value="PRK05815.2-3"/>
    <property type="match status" value="1"/>
</dbReference>
<evidence type="ECO:0000256" key="2">
    <source>
        <dbReference type="ARBA" id="ARBA00006810"/>
    </source>
</evidence>
<dbReference type="InterPro" id="IPR017692">
    <property type="entry name" value="Alt_ATP_synth_F0_Asu"/>
</dbReference>
<feature type="transmembrane region" description="Helical" evidence="11">
    <location>
        <begin position="193"/>
        <end position="214"/>
    </location>
</feature>
<evidence type="ECO:0000256" key="9">
    <source>
        <dbReference type="ARBA" id="ARBA00023136"/>
    </source>
</evidence>
<proteinExistence type="inferred from homology"/>
<feature type="transmembrane region" description="Helical" evidence="11">
    <location>
        <begin position="20"/>
        <end position="39"/>
    </location>
</feature>
<dbReference type="PANTHER" id="PTHR42823:SF3">
    <property type="entry name" value="ATP SYNTHASE SUBUNIT A, CHLOROPLASTIC"/>
    <property type="match status" value="1"/>
</dbReference>
<dbReference type="PRINTS" id="PR00123">
    <property type="entry name" value="ATPASEA"/>
</dbReference>
<dbReference type="Gene3D" id="1.20.120.220">
    <property type="entry name" value="ATP synthase, F0 complex, subunit A"/>
    <property type="match status" value="1"/>
</dbReference>
<dbReference type="Pfam" id="PF00119">
    <property type="entry name" value="ATP-synt_A"/>
    <property type="match status" value="1"/>
</dbReference>
<dbReference type="HOGENOM" id="CLU_041018_2_2_5"/>
<name>A0A011U9Z5_9HYPH</name>
<comment type="similarity">
    <text evidence="2 11 12">Belongs to the ATPase A chain family.</text>
</comment>
<protein>
    <recommendedName>
        <fullName evidence="11 12">ATP synthase subunit a</fullName>
    </recommendedName>
    <alternativeName>
        <fullName evidence="11">ATP synthase F0 sector subunit a</fullName>
    </alternativeName>
    <alternativeName>
        <fullName evidence="11">F-ATPase subunit 6</fullName>
    </alternativeName>
</protein>
<sequence length="238" mass="25670">MNITPDAIVYWEAGPVRITATLVFTWLVMAILVGGSWLVTRRLSTQTTLSHGQSLLEIVVEIIQGQIRDVTQQDPARYLPFVGTLFLFIAVSNILAIIPGFHPPTGSLSTTAALALCVFVSTPLFGIAERGLGGFLKTYLQPSPFLLPFNIFGELTRTVALALRLFGNVMSGSMMVAAALAIAPLFFPIIMSALGLLIGLIQAYIFAILALVFIASANQAHQEQAQTASTNEKRTDHP</sequence>
<dbReference type="PROSITE" id="PS00449">
    <property type="entry name" value="ATPASE_A"/>
    <property type="match status" value="1"/>
</dbReference>
<dbReference type="InterPro" id="IPR000568">
    <property type="entry name" value="ATP_synth_F0_asu"/>
</dbReference>
<keyword evidence="5 11" id="KW-0812">Transmembrane</keyword>
<evidence type="ECO:0000256" key="3">
    <source>
        <dbReference type="ARBA" id="ARBA00022448"/>
    </source>
</evidence>
<dbReference type="PATRIC" id="fig|69279.3.peg.3916"/>
<evidence type="ECO:0000256" key="1">
    <source>
        <dbReference type="ARBA" id="ARBA00004141"/>
    </source>
</evidence>
<evidence type="ECO:0000256" key="4">
    <source>
        <dbReference type="ARBA" id="ARBA00022547"/>
    </source>
</evidence>
<dbReference type="Proteomes" id="UP000019849">
    <property type="component" value="Unassembled WGS sequence"/>
</dbReference>
<dbReference type="HAMAP" id="MF_01393">
    <property type="entry name" value="ATP_synth_a_bact"/>
    <property type="match status" value="1"/>
</dbReference>
<dbReference type="GO" id="GO:0042777">
    <property type="term" value="P:proton motive force-driven plasma membrane ATP synthesis"/>
    <property type="evidence" value="ECO:0007669"/>
    <property type="project" value="TreeGrafter"/>
</dbReference>
<dbReference type="NCBIfam" id="TIGR01131">
    <property type="entry name" value="ATP_synt_6_or_A"/>
    <property type="match status" value="1"/>
</dbReference>
<organism evidence="13 14">
    <name type="scientific">Aquamicrobium defluvii</name>
    <dbReference type="NCBI Taxonomy" id="69279"/>
    <lineage>
        <taxon>Bacteria</taxon>
        <taxon>Pseudomonadati</taxon>
        <taxon>Pseudomonadota</taxon>
        <taxon>Alphaproteobacteria</taxon>
        <taxon>Hyphomicrobiales</taxon>
        <taxon>Phyllobacteriaceae</taxon>
        <taxon>Aquamicrobium</taxon>
    </lineage>
</organism>